<feature type="domain" description="GAF" evidence="3">
    <location>
        <begin position="83"/>
        <end position="211"/>
    </location>
</feature>
<dbReference type="SUPFAM" id="SSF46894">
    <property type="entry name" value="C-terminal effector domain of the bipartite response regulators"/>
    <property type="match status" value="1"/>
</dbReference>
<sequence length="415" mass="45243">MLRQTPNGRRCELKREWKDAVPDGGVSGGVAAVFSNREAVRPEIADSWERSLRSVDPSRGCAPTHTECAADLWNASPLRRPIDELADDLQQIADAGFVVGVTDEWGTLLWICGGRVMRRRAERVNFAPGARWSESAVGTNALALALHNRRPTAVFSSEHLVDTLHDWVCYSSPIRSPHGKTLGALDFSTTCKLANPLAMATVRAMAALVETRVRELQPASIARDSVAKVALRCLSRTEVTVDDAPVQVSPRQAEILALLTLRPDGYTPAELSLALYGDRPVSMSTLKSEVSRLRRMMGGGIAAHRYMLTAPVGCDAVEVLRRLSAGDTVAAAKQYRGPLLPHSEAPGVVDWRHRLEVAIREAALQSNDPDVAMILGERIDDDLELHEHALNLLGPNDSRTPLVAGRLSVSRRNMA</sequence>
<accession>G8RKH2</accession>
<dbReference type="EMBL" id="CP003169">
    <property type="protein sequence ID" value="AEV73574.1"/>
    <property type="molecule type" value="Genomic_DNA"/>
</dbReference>
<name>G8RKH2_MYCRN</name>
<dbReference type="GO" id="GO:0006355">
    <property type="term" value="P:regulation of DNA-templated transcription"/>
    <property type="evidence" value="ECO:0007669"/>
    <property type="project" value="InterPro"/>
</dbReference>
<dbReference type="KEGG" id="mrh:MycrhN_3034"/>
<keyword evidence="2" id="KW-0804">Transcription</keyword>
<protein>
    <recommendedName>
        <fullName evidence="3">GAF domain-containing protein</fullName>
    </recommendedName>
</protein>
<dbReference type="STRING" id="710685.MycrhN_3034"/>
<dbReference type="AlphaFoldDB" id="G8RKH2"/>
<dbReference type="GO" id="GO:0003677">
    <property type="term" value="F:DNA binding"/>
    <property type="evidence" value="ECO:0007669"/>
    <property type="project" value="InterPro"/>
</dbReference>
<dbReference type="OrthoDB" id="3928741at2"/>
<dbReference type="Proteomes" id="UP000005442">
    <property type="component" value="Chromosome"/>
</dbReference>
<gene>
    <name evidence="4" type="ordered locus">MycrhN_3034</name>
</gene>
<keyword evidence="1" id="KW-0805">Transcription regulation</keyword>
<dbReference type="Pfam" id="PF01590">
    <property type="entry name" value="GAF"/>
    <property type="match status" value="1"/>
</dbReference>
<evidence type="ECO:0000313" key="4">
    <source>
        <dbReference type="EMBL" id="AEV73574.1"/>
    </source>
</evidence>
<organism evidence="4 5">
    <name type="scientific">Mycolicibacterium rhodesiae (strain NBB3)</name>
    <name type="common">Mycobacterium rhodesiae</name>
    <dbReference type="NCBI Taxonomy" id="710685"/>
    <lineage>
        <taxon>Bacteria</taxon>
        <taxon>Bacillati</taxon>
        <taxon>Actinomycetota</taxon>
        <taxon>Actinomycetes</taxon>
        <taxon>Mycobacteriales</taxon>
        <taxon>Mycobacteriaceae</taxon>
        <taxon>Mycolicibacterium</taxon>
    </lineage>
</organism>
<dbReference type="eggNOG" id="COG3284">
    <property type="taxonomic scope" value="Bacteria"/>
</dbReference>
<dbReference type="InterPro" id="IPR029016">
    <property type="entry name" value="GAF-like_dom_sf"/>
</dbReference>
<evidence type="ECO:0000256" key="2">
    <source>
        <dbReference type="ARBA" id="ARBA00023163"/>
    </source>
</evidence>
<dbReference type="HOGENOM" id="CLU_037518_1_0_11"/>
<evidence type="ECO:0000256" key="1">
    <source>
        <dbReference type="ARBA" id="ARBA00023015"/>
    </source>
</evidence>
<dbReference type="Gene3D" id="1.10.10.10">
    <property type="entry name" value="Winged helix-like DNA-binding domain superfamily/Winged helix DNA-binding domain"/>
    <property type="match status" value="1"/>
</dbReference>
<keyword evidence="5" id="KW-1185">Reference proteome</keyword>
<dbReference type="InterPro" id="IPR003018">
    <property type="entry name" value="GAF"/>
</dbReference>
<reference evidence="4 5" key="1">
    <citation type="submission" date="2011-12" db="EMBL/GenBank/DDBJ databases">
        <title>Complete sequence of Mycobacterium rhodesiae NBB3.</title>
        <authorList>
            <consortium name="US DOE Joint Genome Institute"/>
            <person name="Lucas S."/>
            <person name="Han J."/>
            <person name="Lapidus A."/>
            <person name="Cheng J.-F."/>
            <person name="Goodwin L."/>
            <person name="Pitluck S."/>
            <person name="Peters L."/>
            <person name="Mikhailova N."/>
            <person name="Gu W."/>
            <person name="Detter J.C."/>
            <person name="Han C."/>
            <person name="Tapia R."/>
            <person name="Land M."/>
            <person name="Hauser L."/>
            <person name="Kyrpides N."/>
            <person name="Ivanova N."/>
            <person name="Pagani I."/>
            <person name="Mattes T."/>
            <person name="Holmes A."/>
            <person name="Rutledge P."/>
            <person name="Paulsen I."/>
            <person name="Coleman N."/>
            <person name="Woyke T."/>
        </authorList>
    </citation>
    <scope>NUCLEOTIDE SEQUENCE [LARGE SCALE GENOMIC DNA]</scope>
    <source>
        <strain evidence="4 5">NBB3</strain>
    </source>
</reference>
<proteinExistence type="predicted"/>
<dbReference type="PATRIC" id="fig|710685.3.peg.3036"/>
<dbReference type="Gene3D" id="3.30.450.40">
    <property type="match status" value="1"/>
</dbReference>
<evidence type="ECO:0000259" key="3">
    <source>
        <dbReference type="Pfam" id="PF01590"/>
    </source>
</evidence>
<evidence type="ECO:0000313" key="5">
    <source>
        <dbReference type="Proteomes" id="UP000005442"/>
    </source>
</evidence>
<dbReference type="InterPro" id="IPR036388">
    <property type="entry name" value="WH-like_DNA-bd_sf"/>
</dbReference>
<dbReference type="InterPro" id="IPR016032">
    <property type="entry name" value="Sig_transdc_resp-reg_C-effctor"/>
</dbReference>